<keyword evidence="1" id="KW-1133">Transmembrane helix</keyword>
<sequence>MNHRRGMPETLGQDYWIPTIRWWGAHRRKPGEFWRLLFITYDWFHAWVDQPRGSLASVGVIAGGIIAVTCTVAGVFAFSQGKSVIVSPPQGNLTEVQQVVERSLPVIDIK</sequence>
<proteinExistence type="predicted"/>
<reference evidence="2" key="1">
    <citation type="submission" date="2019-11" db="EMBL/GenBank/DDBJ databases">
        <title>Genomic insights into an expanded diversity of filamentous marine cyanobacteria reveals the extraordinary biosynthetic potential of Moorea and Okeania.</title>
        <authorList>
            <person name="Ferreira Leao T."/>
            <person name="Wang M."/>
            <person name="Moss N."/>
            <person name="Da Silva R."/>
            <person name="Sanders J."/>
            <person name="Nurk S."/>
            <person name="Gurevich A."/>
            <person name="Humphrey G."/>
            <person name="Reher R."/>
            <person name="Zhu Q."/>
            <person name="Belda-Ferre P."/>
            <person name="Glukhov E."/>
            <person name="Rex R."/>
            <person name="Dorrestein P.C."/>
            <person name="Knight R."/>
            <person name="Pevzner P."/>
            <person name="Gerwick W.H."/>
            <person name="Gerwick L."/>
        </authorList>
    </citation>
    <scope>NUCLEOTIDE SEQUENCE</scope>
    <source>
        <strain evidence="2">SIO1C4</strain>
    </source>
</reference>
<keyword evidence="1" id="KW-0812">Transmembrane</keyword>
<dbReference type="AlphaFoldDB" id="A0A6B3NKF4"/>
<keyword evidence="1" id="KW-0472">Membrane</keyword>
<feature type="transmembrane region" description="Helical" evidence="1">
    <location>
        <begin position="54"/>
        <end position="78"/>
    </location>
</feature>
<protein>
    <submittedName>
        <fullName evidence="2">Uncharacterized protein</fullName>
    </submittedName>
</protein>
<accession>A0A6B3NKF4</accession>
<dbReference type="EMBL" id="JAAHFQ010000484">
    <property type="protein sequence ID" value="NER30081.1"/>
    <property type="molecule type" value="Genomic_DNA"/>
</dbReference>
<organism evidence="2">
    <name type="scientific">Symploca sp. SIO1C4</name>
    <dbReference type="NCBI Taxonomy" id="2607765"/>
    <lineage>
        <taxon>Bacteria</taxon>
        <taxon>Bacillati</taxon>
        <taxon>Cyanobacteriota</taxon>
        <taxon>Cyanophyceae</taxon>
        <taxon>Coleofasciculales</taxon>
        <taxon>Coleofasciculaceae</taxon>
        <taxon>Symploca</taxon>
    </lineage>
</organism>
<comment type="caution">
    <text evidence="2">The sequence shown here is derived from an EMBL/GenBank/DDBJ whole genome shotgun (WGS) entry which is preliminary data.</text>
</comment>
<evidence type="ECO:0000313" key="2">
    <source>
        <dbReference type="EMBL" id="NER30081.1"/>
    </source>
</evidence>
<evidence type="ECO:0000256" key="1">
    <source>
        <dbReference type="SAM" id="Phobius"/>
    </source>
</evidence>
<gene>
    <name evidence="2" type="ORF">F6J89_21280</name>
</gene>
<name>A0A6B3NKF4_9CYAN</name>